<proteinExistence type="predicted"/>
<name>A0A0B2UKY7_9MICR</name>
<dbReference type="EMBL" id="JOKQ01000004">
    <property type="protein sequence ID" value="KHN69924.1"/>
    <property type="molecule type" value="Genomic_DNA"/>
</dbReference>
<dbReference type="HOGENOM" id="CLU_1133887_0_0_1"/>
<comment type="caution">
    <text evidence="1">The sequence shown here is derived from an EMBL/GenBank/DDBJ whole genome shotgun (WGS) entry which is preliminary data.</text>
</comment>
<dbReference type="InParanoid" id="A0A0B2UKY7"/>
<gene>
    <name evidence="1" type="ORF">M896_041210</name>
</gene>
<dbReference type="VEuPathDB" id="MicrosporidiaDB:M896_041210"/>
<sequence>MVPEYRKHFTSTEKLVVCKAVDIYGIDSEASITRYITAMYSYIHPKRWKQIYRDVLDTYRMHGYTSPVDFCEDLRFNAARRVYAEKNRLRSAILDGQCIGCVETSMEHDWNIGDISKPKEEPNKSTSIQELDDKQLCSTVDPHIMKQHVYAMNKQSTKDCIDVLRSPQKTNKCESVPNEKEKKRTYYVMSDEEREFDDFMDKLEEGEYTTASSFEIPPNKLKGKHSVIKGIADSGIVNTIKDNKD</sequence>
<dbReference type="GeneID" id="26261559"/>
<dbReference type="OrthoDB" id="2195260at2759"/>
<organism evidence="1 2">
    <name type="scientific">Ordospora colligata OC4</name>
    <dbReference type="NCBI Taxonomy" id="1354746"/>
    <lineage>
        <taxon>Eukaryota</taxon>
        <taxon>Fungi</taxon>
        <taxon>Fungi incertae sedis</taxon>
        <taxon>Microsporidia</taxon>
        <taxon>Ordosporidae</taxon>
        <taxon>Ordospora</taxon>
    </lineage>
</organism>
<protein>
    <submittedName>
        <fullName evidence="1">Uncharacterized protein</fullName>
    </submittedName>
</protein>
<reference evidence="1 2" key="1">
    <citation type="journal article" date="2014" name="MBio">
        <title>The Ordospora colligata genome; evolution of extreme reduction in microsporidia and host-to-parasite horizontal gene transfer.</title>
        <authorList>
            <person name="Pombert J.-F."/>
            <person name="Haag K.L."/>
            <person name="Beidas S."/>
            <person name="Ebert D."/>
            <person name="Keeling P.J."/>
        </authorList>
    </citation>
    <scope>NUCLEOTIDE SEQUENCE [LARGE SCALE GENOMIC DNA]</scope>
    <source>
        <strain evidence="1 2">OC4</strain>
    </source>
</reference>
<dbReference type="RefSeq" id="XP_014563966.1">
    <property type="nucleotide sequence ID" value="XM_014708480.1"/>
</dbReference>
<keyword evidence="2" id="KW-1185">Reference proteome</keyword>
<evidence type="ECO:0000313" key="2">
    <source>
        <dbReference type="Proteomes" id="UP000031056"/>
    </source>
</evidence>
<dbReference type="Proteomes" id="UP000031056">
    <property type="component" value="Unassembled WGS sequence"/>
</dbReference>
<dbReference type="AlphaFoldDB" id="A0A0B2UKY7"/>
<accession>A0A0B2UKY7</accession>
<evidence type="ECO:0000313" key="1">
    <source>
        <dbReference type="EMBL" id="KHN69924.1"/>
    </source>
</evidence>